<name>A0AC35TU75_9BILA</name>
<organism evidence="1 2">
    <name type="scientific">Rhabditophanes sp. KR3021</name>
    <dbReference type="NCBI Taxonomy" id="114890"/>
    <lineage>
        <taxon>Eukaryota</taxon>
        <taxon>Metazoa</taxon>
        <taxon>Ecdysozoa</taxon>
        <taxon>Nematoda</taxon>
        <taxon>Chromadorea</taxon>
        <taxon>Rhabditida</taxon>
        <taxon>Tylenchina</taxon>
        <taxon>Panagrolaimomorpha</taxon>
        <taxon>Strongyloidoidea</taxon>
        <taxon>Alloionematidae</taxon>
        <taxon>Rhabditophanes</taxon>
    </lineage>
</organism>
<dbReference type="WBParaSite" id="RSKR_0000430500.1">
    <property type="protein sequence ID" value="RSKR_0000430500.1"/>
    <property type="gene ID" value="RSKR_0000430500"/>
</dbReference>
<protein>
    <submittedName>
        <fullName evidence="2">EF hand</fullName>
    </submittedName>
</protein>
<dbReference type="Proteomes" id="UP000095286">
    <property type="component" value="Unplaced"/>
</dbReference>
<proteinExistence type="predicted"/>
<evidence type="ECO:0000313" key="1">
    <source>
        <dbReference type="Proteomes" id="UP000095286"/>
    </source>
</evidence>
<sequence length="157" mass="18527">MDSSYMCERYILNDNELIDVFHMLDLDNDGLLGRSEIAALLRMTHTEPTRRELDFIFEEVDTDRNGKIDEESFVTFMKNPENKKITISEMEHHFDKYVDHKSGEISFESVKKILNELGCNHNCEHLSHTFEAADCNRDGYIDFSEFVKVMRRIRFCC</sequence>
<reference evidence="2" key="1">
    <citation type="submission" date="2016-11" db="UniProtKB">
        <authorList>
            <consortium name="WormBaseParasite"/>
        </authorList>
    </citation>
    <scope>IDENTIFICATION</scope>
    <source>
        <strain evidence="2">KR3021</strain>
    </source>
</reference>
<accession>A0AC35TU75</accession>
<evidence type="ECO:0000313" key="2">
    <source>
        <dbReference type="WBParaSite" id="RSKR_0000430500.1"/>
    </source>
</evidence>